<organism evidence="2">
    <name type="scientific">Serratia marcescens</name>
    <dbReference type="NCBI Taxonomy" id="615"/>
    <lineage>
        <taxon>Bacteria</taxon>
        <taxon>Pseudomonadati</taxon>
        <taxon>Pseudomonadota</taxon>
        <taxon>Gammaproteobacteria</taxon>
        <taxon>Enterobacterales</taxon>
        <taxon>Yersiniaceae</taxon>
        <taxon>Serratia</taxon>
    </lineage>
</organism>
<comment type="caution">
    <text evidence="2">The sequence shown here is derived from an EMBL/GenBank/DDBJ whole genome shotgun (WGS) entry which is preliminary data.</text>
</comment>
<feature type="compositionally biased region" description="Basic and acidic residues" evidence="1">
    <location>
        <begin position="19"/>
        <end position="29"/>
    </location>
</feature>
<name>A0A939SR26_SERMA</name>
<accession>A0A939SR26</accession>
<dbReference type="AlphaFoldDB" id="A0A939SR26"/>
<protein>
    <submittedName>
        <fullName evidence="2">Uncharacterized protein</fullName>
    </submittedName>
</protein>
<proteinExistence type="predicted"/>
<gene>
    <name evidence="2" type="ORF">J4732_08010</name>
</gene>
<evidence type="ECO:0000256" key="1">
    <source>
        <dbReference type="SAM" id="MobiDB-lite"/>
    </source>
</evidence>
<sequence>MPQPPRSCGGGAPVSSFERLTDDREGARHDHGRAHGHQRPSTDQCLCGWRHRRQRRSDAKDRQSDEESGDA</sequence>
<feature type="region of interest" description="Disordered" evidence="1">
    <location>
        <begin position="1"/>
        <end position="71"/>
    </location>
</feature>
<reference evidence="2" key="1">
    <citation type="submission" date="2021-03" db="EMBL/GenBank/DDBJ databases">
        <title>Molecular epidemiology and mechanisms of colistin and carbapenem resistance in Enterobacteriaceae from clinical isolates, the environment and porcine samples in Pretoria, South Africa.</title>
        <authorList>
            <person name="Bogoshi D."/>
            <person name="Mbelle N.M."/>
            <person name="Naidoo V."/>
            <person name="Osei Sekyere J."/>
        </authorList>
    </citation>
    <scope>NUCLEOTIDE SEQUENCE</scope>
    <source>
        <strain evidence="2">C080</strain>
    </source>
</reference>
<feature type="compositionally biased region" description="Basic and acidic residues" evidence="1">
    <location>
        <begin position="56"/>
        <end position="65"/>
    </location>
</feature>
<dbReference type="EMBL" id="JAGETR010000044">
    <property type="protein sequence ID" value="MBO2006761.1"/>
    <property type="molecule type" value="Genomic_DNA"/>
</dbReference>
<evidence type="ECO:0000313" key="2">
    <source>
        <dbReference type="EMBL" id="MBO2006761.1"/>
    </source>
</evidence>